<organism evidence="1 2">
    <name type="scientific">Wolfiporia cocos (strain MD-104)</name>
    <name type="common">Brown rot fungus</name>
    <dbReference type="NCBI Taxonomy" id="742152"/>
    <lineage>
        <taxon>Eukaryota</taxon>
        <taxon>Fungi</taxon>
        <taxon>Dikarya</taxon>
        <taxon>Basidiomycota</taxon>
        <taxon>Agaricomycotina</taxon>
        <taxon>Agaricomycetes</taxon>
        <taxon>Polyporales</taxon>
        <taxon>Phaeolaceae</taxon>
        <taxon>Wolfiporia</taxon>
    </lineage>
</organism>
<name>A0A2H3JUE7_WOLCO</name>
<sequence length="369" mass="41601">MLSLDSPGLDGLTSLWTDDDESNRRSCVLLGPFDSDDNLRTDLLQRDSYVEIARGGSIRAIHDLEIHHDTGSHTNNWNVFISNTTGKEYRLRGIQQEMVGFVNASALRIVSLAAPSLTIPRLWLLRALNVGDGIGEIHDINYQKASVFWGTYLQLADIEEDLRLDQRIVDIILRDELTEEDKQEMMMGAGNMWLFVRPYNFPVAAAHCSARETHTTETLCSRALNRPSIDSLSAGATQSVLITIPSDILLLICEHLPPSSLVALCSTSSHMLWSLYPLLNPSAHSWLANNRPWCLPPPDGPDRARFDEQWLSVRDLQQPSDKRLSLADFPWRHYAIACQRSPSMRNRGRIWDIALQLERLAEKQGIPAL</sequence>
<dbReference type="Proteomes" id="UP000218811">
    <property type="component" value="Unassembled WGS sequence"/>
</dbReference>
<dbReference type="OMA" id="CSARETH"/>
<dbReference type="AlphaFoldDB" id="A0A2H3JUE7"/>
<dbReference type="CDD" id="cd09917">
    <property type="entry name" value="F-box_SF"/>
    <property type="match status" value="1"/>
</dbReference>
<accession>A0A2H3JUE7</accession>
<evidence type="ECO:0000313" key="1">
    <source>
        <dbReference type="EMBL" id="PCH39757.1"/>
    </source>
</evidence>
<dbReference type="OrthoDB" id="3055280at2759"/>
<dbReference type="EMBL" id="KB468053">
    <property type="protein sequence ID" value="PCH39757.1"/>
    <property type="molecule type" value="Genomic_DNA"/>
</dbReference>
<gene>
    <name evidence="1" type="ORF">WOLCODRAFT_142768</name>
</gene>
<reference evidence="1 2" key="1">
    <citation type="journal article" date="2012" name="Science">
        <title>The Paleozoic origin of enzymatic lignin decomposition reconstructed from 31 fungal genomes.</title>
        <authorList>
            <person name="Floudas D."/>
            <person name="Binder M."/>
            <person name="Riley R."/>
            <person name="Barry K."/>
            <person name="Blanchette R.A."/>
            <person name="Henrissat B."/>
            <person name="Martinez A.T."/>
            <person name="Otillar R."/>
            <person name="Spatafora J.W."/>
            <person name="Yadav J.S."/>
            <person name="Aerts A."/>
            <person name="Benoit I."/>
            <person name="Boyd A."/>
            <person name="Carlson A."/>
            <person name="Copeland A."/>
            <person name="Coutinho P.M."/>
            <person name="de Vries R.P."/>
            <person name="Ferreira P."/>
            <person name="Findley K."/>
            <person name="Foster B."/>
            <person name="Gaskell J."/>
            <person name="Glotzer D."/>
            <person name="Gorecki P."/>
            <person name="Heitman J."/>
            <person name="Hesse C."/>
            <person name="Hori C."/>
            <person name="Igarashi K."/>
            <person name="Jurgens J.A."/>
            <person name="Kallen N."/>
            <person name="Kersten P."/>
            <person name="Kohler A."/>
            <person name="Kuees U."/>
            <person name="Kumar T.K.A."/>
            <person name="Kuo A."/>
            <person name="LaButti K."/>
            <person name="Larrondo L.F."/>
            <person name="Lindquist E."/>
            <person name="Ling A."/>
            <person name="Lombard V."/>
            <person name="Lucas S."/>
            <person name="Lundell T."/>
            <person name="Martin R."/>
            <person name="McLaughlin D.J."/>
            <person name="Morgenstern I."/>
            <person name="Morin E."/>
            <person name="Murat C."/>
            <person name="Nagy L.G."/>
            <person name="Nolan M."/>
            <person name="Ohm R.A."/>
            <person name="Patyshakuliyeva A."/>
            <person name="Rokas A."/>
            <person name="Ruiz-Duenas F.J."/>
            <person name="Sabat G."/>
            <person name="Salamov A."/>
            <person name="Samejima M."/>
            <person name="Schmutz J."/>
            <person name="Slot J.C."/>
            <person name="St John F."/>
            <person name="Stenlid J."/>
            <person name="Sun H."/>
            <person name="Sun S."/>
            <person name="Syed K."/>
            <person name="Tsang A."/>
            <person name="Wiebenga A."/>
            <person name="Young D."/>
            <person name="Pisabarro A."/>
            <person name="Eastwood D.C."/>
            <person name="Martin F."/>
            <person name="Cullen D."/>
            <person name="Grigoriev I.V."/>
            <person name="Hibbett D.S."/>
        </authorList>
    </citation>
    <scope>NUCLEOTIDE SEQUENCE [LARGE SCALE GENOMIC DNA]</scope>
    <source>
        <strain evidence="1 2">MD-104</strain>
    </source>
</reference>
<evidence type="ECO:0000313" key="2">
    <source>
        <dbReference type="Proteomes" id="UP000218811"/>
    </source>
</evidence>
<proteinExistence type="predicted"/>
<keyword evidence="2" id="KW-1185">Reference proteome</keyword>
<evidence type="ECO:0008006" key="3">
    <source>
        <dbReference type="Google" id="ProtNLM"/>
    </source>
</evidence>
<protein>
    <recommendedName>
        <fullName evidence="3">F-box domain-containing protein</fullName>
    </recommendedName>
</protein>